<name>E4WU06_OIKDI</name>
<comment type="subcellular location">
    <subcellularLocation>
        <location evidence="1">Cytoplasm</location>
        <location evidence="1">Cytoskeleton</location>
    </subcellularLocation>
</comment>
<dbReference type="PROSITE" id="PS00229">
    <property type="entry name" value="TAU_MAP_1"/>
    <property type="match status" value="1"/>
</dbReference>
<accession>E4WU06</accession>
<gene>
    <name evidence="2" type="ORF">GSOID_T00006109001</name>
</gene>
<evidence type="ECO:0000313" key="2">
    <source>
        <dbReference type="EMBL" id="CBY07028.1"/>
    </source>
</evidence>
<keyword evidence="1" id="KW-0963">Cytoplasm</keyword>
<keyword evidence="3" id="KW-1185">Reference proteome</keyword>
<dbReference type="OrthoDB" id="9378527at2759"/>
<dbReference type="InterPro" id="IPR001084">
    <property type="entry name" value="MAP_tubulin-bd_rpt"/>
</dbReference>
<dbReference type="Proteomes" id="UP000001307">
    <property type="component" value="Unassembled WGS sequence"/>
</dbReference>
<keyword evidence="1" id="KW-0493">Microtubule</keyword>
<reference evidence="2 3" key="1">
    <citation type="journal article" date="2010" name="Science">
        <title>Plasticity of animal genome architecture unmasked by rapid evolution of a pelagic tunicate.</title>
        <authorList>
            <person name="Denoeud F."/>
            <person name="Henriet S."/>
            <person name="Mungpakdee S."/>
            <person name="Aury J.M."/>
            <person name="Da Silva C."/>
            <person name="Brinkmann H."/>
            <person name="Mikhaleva J."/>
            <person name="Olsen L.C."/>
            <person name="Jubin C."/>
            <person name="Canestro C."/>
            <person name="Bouquet J.M."/>
            <person name="Danks G."/>
            <person name="Poulain J."/>
            <person name="Campsteijn C."/>
            <person name="Adamski M."/>
            <person name="Cross I."/>
            <person name="Yadetie F."/>
            <person name="Muffato M."/>
            <person name="Louis A."/>
            <person name="Butcher S."/>
            <person name="Tsagkogeorga G."/>
            <person name="Konrad A."/>
            <person name="Singh S."/>
            <person name="Jensen M.F."/>
            <person name="Cong E.H."/>
            <person name="Eikeseth-Otteraa H."/>
            <person name="Noel B."/>
            <person name="Anthouard V."/>
            <person name="Porcel B.M."/>
            <person name="Kachouri-Lafond R."/>
            <person name="Nishino A."/>
            <person name="Ugolini M."/>
            <person name="Chourrout P."/>
            <person name="Nishida H."/>
            <person name="Aasland R."/>
            <person name="Huzurbazar S."/>
            <person name="Westhof E."/>
            <person name="Delsuc F."/>
            <person name="Lehrach H."/>
            <person name="Reinhardt R."/>
            <person name="Weissenbach J."/>
            <person name="Roy S.W."/>
            <person name="Artiguenave F."/>
            <person name="Postlethwait J.H."/>
            <person name="Manak J.R."/>
            <person name="Thompson E.M."/>
            <person name="Jaillon O."/>
            <person name="Du Pasquier L."/>
            <person name="Boudinot P."/>
            <person name="Liberles D.A."/>
            <person name="Volff J.N."/>
            <person name="Philippe H."/>
            <person name="Lenhard B."/>
            <person name="Roest Crollius H."/>
            <person name="Wincker P."/>
            <person name="Chourrout D."/>
        </authorList>
    </citation>
    <scope>NUCLEOTIDE SEQUENCE [LARGE SCALE GENOMIC DNA]</scope>
</reference>
<sequence length="216" mass="24977">MWIPIKPENLQWTRSRVNRRRSDFLQLTRAKTRCLLAQKLRKDSDPYKDRQLTEHLRLELMQCGKEWITEQAMQRTRTCQNASADQEQTIILVCQTQLTALAMVISTNQFSGRSSPDRWSRGSRTNSRFSAVHPLSIRSHDEIFHTGPTKWTDQPIQSKVGSLDNFDHVAGGGDKDIHEIKYRFNAPNSISSRTKVIYGMRRDKMSADEQENGLKS</sequence>
<dbReference type="GO" id="GO:0015631">
    <property type="term" value="F:tubulin binding"/>
    <property type="evidence" value="ECO:0007669"/>
    <property type="project" value="InterPro"/>
</dbReference>
<organism evidence="2 3">
    <name type="scientific">Oikopleura dioica</name>
    <name type="common">Tunicate</name>
    <dbReference type="NCBI Taxonomy" id="34765"/>
    <lineage>
        <taxon>Eukaryota</taxon>
        <taxon>Metazoa</taxon>
        <taxon>Chordata</taxon>
        <taxon>Tunicata</taxon>
        <taxon>Appendicularia</taxon>
        <taxon>Copelata</taxon>
        <taxon>Oikopleuridae</taxon>
        <taxon>Oikopleura</taxon>
    </lineage>
</organism>
<dbReference type="EMBL" id="FN653016">
    <property type="protein sequence ID" value="CBY07028.1"/>
    <property type="molecule type" value="Genomic_DNA"/>
</dbReference>
<dbReference type="PROSITE" id="PS51491">
    <property type="entry name" value="TAU_MAP_2"/>
    <property type="match status" value="1"/>
</dbReference>
<dbReference type="GO" id="GO:0005874">
    <property type="term" value="C:microtubule"/>
    <property type="evidence" value="ECO:0007669"/>
    <property type="project" value="UniProtKB-KW"/>
</dbReference>
<dbReference type="AlphaFoldDB" id="E4WU06"/>
<evidence type="ECO:0000256" key="1">
    <source>
        <dbReference type="RuleBase" id="RU000686"/>
    </source>
</evidence>
<dbReference type="Pfam" id="PF00418">
    <property type="entry name" value="Tubulin-binding"/>
    <property type="match status" value="1"/>
</dbReference>
<proteinExistence type="predicted"/>
<keyword evidence="1" id="KW-0206">Cytoskeleton</keyword>
<dbReference type="InParanoid" id="E4WU06"/>
<protein>
    <recommendedName>
        <fullName evidence="1">Microtubule-associated protein</fullName>
    </recommendedName>
</protein>
<evidence type="ECO:0000313" key="3">
    <source>
        <dbReference type="Proteomes" id="UP000001307"/>
    </source>
</evidence>